<gene>
    <name evidence="2" type="ORF">FOQG_17364</name>
</gene>
<protein>
    <submittedName>
        <fullName evidence="2">Uncharacterized protein</fullName>
    </submittedName>
</protein>
<dbReference type="AlphaFoldDB" id="X0BHH6"/>
<evidence type="ECO:0000313" key="2">
    <source>
        <dbReference type="EMBL" id="EXK77934.1"/>
    </source>
</evidence>
<reference evidence="2 3" key="1">
    <citation type="submission" date="2011-11" db="EMBL/GenBank/DDBJ databases">
        <title>The Genome Sequence of Fusarium oxysporum PHW815.</title>
        <authorList>
            <consortium name="The Broad Institute Genome Sequencing Platform"/>
            <person name="Ma L.-J."/>
            <person name="Gale L.R."/>
            <person name="Schwartz D.C."/>
            <person name="Zhou S."/>
            <person name="Corby-Kistler H."/>
            <person name="Young S.K."/>
            <person name="Zeng Q."/>
            <person name="Gargeya S."/>
            <person name="Fitzgerald M."/>
            <person name="Haas B."/>
            <person name="Abouelleil A."/>
            <person name="Alvarado L."/>
            <person name="Arachchi H.M."/>
            <person name="Berlin A."/>
            <person name="Brown A."/>
            <person name="Chapman S.B."/>
            <person name="Chen Z."/>
            <person name="Dunbar C."/>
            <person name="Freedman E."/>
            <person name="Gearin G."/>
            <person name="Goldberg J."/>
            <person name="Griggs A."/>
            <person name="Gujja S."/>
            <person name="Heiman D."/>
            <person name="Howarth C."/>
            <person name="Larson L."/>
            <person name="Lui A."/>
            <person name="MacDonald P.J.P."/>
            <person name="Montmayeur A."/>
            <person name="Murphy C."/>
            <person name="Neiman D."/>
            <person name="Pearson M."/>
            <person name="Priest M."/>
            <person name="Roberts A."/>
            <person name="Saif S."/>
            <person name="Shea T."/>
            <person name="Shenoy N."/>
            <person name="Sisk P."/>
            <person name="Stolte C."/>
            <person name="Sykes S."/>
            <person name="Wortman J."/>
            <person name="Nusbaum C."/>
            <person name="Birren B."/>
        </authorList>
    </citation>
    <scope>NUCLEOTIDE SEQUENCE [LARGE SCALE GENOMIC DNA]</scope>
    <source>
        <strain evidence="2 3">54005</strain>
    </source>
</reference>
<evidence type="ECO:0000256" key="1">
    <source>
        <dbReference type="SAM" id="MobiDB-lite"/>
    </source>
</evidence>
<organism evidence="2 3">
    <name type="scientific">Fusarium oxysporum f. sp. raphani 54005</name>
    <dbReference type="NCBI Taxonomy" id="1089458"/>
    <lineage>
        <taxon>Eukaryota</taxon>
        <taxon>Fungi</taxon>
        <taxon>Dikarya</taxon>
        <taxon>Ascomycota</taxon>
        <taxon>Pezizomycotina</taxon>
        <taxon>Sordariomycetes</taxon>
        <taxon>Hypocreomycetidae</taxon>
        <taxon>Hypocreales</taxon>
        <taxon>Nectriaceae</taxon>
        <taxon>Fusarium</taxon>
        <taxon>Fusarium oxysporum species complex</taxon>
    </lineage>
</organism>
<keyword evidence="3" id="KW-1185">Reference proteome</keyword>
<accession>X0BHH6</accession>
<dbReference type="Proteomes" id="UP000030663">
    <property type="component" value="Unassembled WGS sequence"/>
</dbReference>
<proteinExistence type="predicted"/>
<dbReference type="HOGENOM" id="CLU_3175464_0_0_1"/>
<feature type="region of interest" description="Disordered" evidence="1">
    <location>
        <begin position="1"/>
        <end position="20"/>
    </location>
</feature>
<name>X0BHH6_FUSOX</name>
<sequence>MPGLAASPTAPNPRSHRSPLTTTFRQFGYYLRIYIYLISIQTAIQPQ</sequence>
<evidence type="ECO:0000313" key="3">
    <source>
        <dbReference type="Proteomes" id="UP000030663"/>
    </source>
</evidence>
<dbReference type="EMBL" id="JH658557">
    <property type="protein sequence ID" value="EXK77934.1"/>
    <property type="molecule type" value="Genomic_DNA"/>
</dbReference>